<proteinExistence type="predicted"/>
<reference evidence="1 2" key="1">
    <citation type="submission" date="2014-09" db="EMBL/GenBank/DDBJ databases">
        <title>High-quality draft genome sequence of Kocuria marina SO9-6, an actinobacterium isolated from a copper mine.</title>
        <authorList>
            <person name="Castro D.B."/>
            <person name="Pereira L.B."/>
            <person name="Silva M.V."/>
            <person name="Silva B.P."/>
            <person name="Zanardi B.R."/>
            <person name="Carlos C."/>
            <person name="Belgini D.R."/>
            <person name="Limache E.G."/>
            <person name="Lacerda G.V."/>
            <person name="Nery M.B."/>
            <person name="Gomes M.B."/>
            <person name="Souza S."/>
            <person name="Silva T.M."/>
            <person name="Rodrigues V.D."/>
            <person name="Paulino L.C."/>
            <person name="Vicentini R."/>
            <person name="Ferraz L.F."/>
            <person name="Ottoboni L.M."/>
        </authorList>
    </citation>
    <scope>NUCLEOTIDE SEQUENCE [LARGE SCALE GENOMIC DNA]</scope>
    <source>
        <strain evidence="1 2">SO9-6</strain>
    </source>
</reference>
<dbReference type="Proteomes" id="UP000030664">
    <property type="component" value="Unassembled WGS sequence"/>
</dbReference>
<name>A0A0B0DBI7_9MICC</name>
<evidence type="ECO:0000313" key="1">
    <source>
        <dbReference type="EMBL" id="KHE74145.1"/>
    </source>
</evidence>
<gene>
    <name evidence="1" type="ORF">AS25_08700</name>
</gene>
<organism evidence="1 2">
    <name type="scientific">Kocuria marina</name>
    <dbReference type="NCBI Taxonomy" id="223184"/>
    <lineage>
        <taxon>Bacteria</taxon>
        <taxon>Bacillati</taxon>
        <taxon>Actinomycetota</taxon>
        <taxon>Actinomycetes</taxon>
        <taxon>Micrococcales</taxon>
        <taxon>Micrococcaceae</taxon>
        <taxon>Kocuria</taxon>
    </lineage>
</organism>
<accession>A0A0B0DBI7</accession>
<sequence>MDAKTTTETMLVFVCECCALMIANGDESECRDYYRHGHIECDLGAGAVVTGEQVETPTPSTCDGCHQRLGALATMYQVSAPTE</sequence>
<dbReference type="eggNOG" id="ENOG502ZR7R">
    <property type="taxonomic scope" value="Bacteria"/>
</dbReference>
<comment type="caution">
    <text evidence="1">The sequence shown here is derived from an EMBL/GenBank/DDBJ whole genome shotgun (WGS) entry which is preliminary data.</text>
</comment>
<protein>
    <submittedName>
        <fullName evidence="1">Uncharacterized protein</fullName>
    </submittedName>
</protein>
<dbReference type="RefSeq" id="WP_035964353.1">
    <property type="nucleotide sequence ID" value="NZ_JROM01000038.1"/>
</dbReference>
<dbReference type="EMBL" id="JROM01000038">
    <property type="protein sequence ID" value="KHE74145.1"/>
    <property type="molecule type" value="Genomic_DNA"/>
</dbReference>
<evidence type="ECO:0000313" key="2">
    <source>
        <dbReference type="Proteomes" id="UP000030664"/>
    </source>
</evidence>
<dbReference type="AlphaFoldDB" id="A0A0B0DBI7"/>